<dbReference type="GO" id="GO:0016020">
    <property type="term" value="C:membrane"/>
    <property type="evidence" value="ECO:0007669"/>
    <property type="project" value="UniProtKB-SubCell"/>
</dbReference>
<evidence type="ECO:0000313" key="12">
    <source>
        <dbReference type="Proteomes" id="UP000477311"/>
    </source>
</evidence>
<organism evidence="11 12">
    <name type="scientific">Limisphaera ngatamarikiensis</name>
    <dbReference type="NCBI Taxonomy" id="1324935"/>
    <lineage>
        <taxon>Bacteria</taxon>
        <taxon>Pseudomonadati</taxon>
        <taxon>Verrucomicrobiota</taxon>
        <taxon>Verrucomicrobiia</taxon>
        <taxon>Limisphaerales</taxon>
        <taxon>Limisphaeraceae</taxon>
        <taxon>Limisphaera</taxon>
    </lineage>
</organism>
<keyword evidence="12" id="KW-1185">Reference proteome</keyword>
<keyword evidence="7 9" id="KW-0472">Membrane</keyword>
<feature type="transmembrane region" description="Helical" evidence="9">
    <location>
        <begin position="279"/>
        <end position="298"/>
    </location>
</feature>
<dbReference type="Gene3D" id="1.20.1540.10">
    <property type="entry name" value="Rhomboid-like"/>
    <property type="match status" value="1"/>
</dbReference>
<evidence type="ECO:0000256" key="8">
    <source>
        <dbReference type="SAM" id="MobiDB-lite"/>
    </source>
</evidence>
<evidence type="ECO:0000259" key="10">
    <source>
        <dbReference type="Pfam" id="PF01694"/>
    </source>
</evidence>
<dbReference type="EMBL" id="JAAKYA010000012">
    <property type="protein sequence ID" value="NGO38248.1"/>
    <property type="molecule type" value="Genomic_DNA"/>
</dbReference>
<dbReference type="RefSeq" id="WP_165105608.1">
    <property type="nucleotide sequence ID" value="NZ_JAAKYA010000012.1"/>
</dbReference>
<evidence type="ECO:0000256" key="5">
    <source>
        <dbReference type="ARBA" id="ARBA00022825"/>
    </source>
</evidence>
<sequence>MNPPIHNHPAEPVPTPPQEPVLHAHSPRQAMDWSLVLLSQGIESTLESTPHGWQLRVAPDQWTQARTCIAQFELENRPRPWHSELPATGLLFDWSSLAWAAVTTVFYLLQRGSPLYAGQGLMHGAAVLDGQWWRLFTAIWLHADATHLTLNLTCGVPLLGLAMGGYGTGPAFLAALLAGAGGNLLALLINGSTHQSLGASGLVMGALGLLTARGLWWHLRVQSDRRWGYAALAAGVMLFLLLGASEGSDLVAHAGGWFSGLLLGSLTMPWTNRIRRSGINLAAGLAAAAITLLTWWLALRNARG</sequence>
<evidence type="ECO:0000256" key="2">
    <source>
        <dbReference type="ARBA" id="ARBA00022670"/>
    </source>
</evidence>
<protein>
    <submittedName>
        <fullName evidence="11">Rhomboid family intramembrane serine protease</fullName>
    </submittedName>
</protein>
<dbReference type="Proteomes" id="UP000477311">
    <property type="component" value="Unassembled WGS sequence"/>
</dbReference>
<keyword evidence="2 11" id="KW-0645">Protease</keyword>
<gene>
    <name evidence="11" type="ORF">G4L39_02405</name>
</gene>
<evidence type="ECO:0000313" key="11">
    <source>
        <dbReference type="EMBL" id="NGO38248.1"/>
    </source>
</evidence>
<dbReference type="InterPro" id="IPR022764">
    <property type="entry name" value="Peptidase_S54_rhomboid_dom"/>
</dbReference>
<dbReference type="PANTHER" id="PTHR22936:SF69">
    <property type="entry name" value="RHOMBOID-LIKE PROTEIN"/>
    <property type="match status" value="1"/>
</dbReference>
<dbReference type="InterPro" id="IPR002610">
    <property type="entry name" value="Peptidase_S54_rhomboid-like"/>
</dbReference>
<feature type="transmembrane region" description="Helical" evidence="9">
    <location>
        <begin position="197"/>
        <end position="215"/>
    </location>
</feature>
<feature type="domain" description="Peptidase S54 rhomboid" evidence="10">
    <location>
        <begin position="130"/>
        <end position="267"/>
    </location>
</feature>
<feature type="transmembrane region" description="Helical" evidence="9">
    <location>
        <begin position="227"/>
        <end position="244"/>
    </location>
</feature>
<dbReference type="GO" id="GO:0004252">
    <property type="term" value="F:serine-type endopeptidase activity"/>
    <property type="evidence" value="ECO:0007669"/>
    <property type="project" value="InterPro"/>
</dbReference>
<accession>A0A6M1RDR5</accession>
<keyword evidence="5" id="KW-0720">Serine protease</keyword>
<evidence type="ECO:0000256" key="4">
    <source>
        <dbReference type="ARBA" id="ARBA00022801"/>
    </source>
</evidence>
<comment type="subcellular location">
    <subcellularLocation>
        <location evidence="1">Membrane</location>
        <topology evidence="1">Multi-pass membrane protein</topology>
    </subcellularLocation>
</comment>
<dbReference type="Pfam" id="PF01694">
    <property type="entry name" value="Rhomboid"/>
    <property type="match status" value="1"/>
</dbReference>
<keyword evidence="3 9" id="KW-0812">Transmembrane</keyword>
<evidence type="ECO:0000256" key="1">
    <source>
        <dbReference type="ARBA" id="ARBA00004141"/>
    </source>
</evidence>
<dbReference type="GO" id="GO:0006508">
    <property type="term" value="P:proteolysis"/>
    <property type="evidence" value="ECO:0007669"/>
    <property type="project" value="UniProtKB-KW"/>
</dbReference>
<evidence type="ECO:0000256" key="6">
    <source>
        <dbReference type="ARBA" id="ARBA00022989"/>
    </source>
</evidence>
<proteinExistence type="predicted"/>
<evidence type="ECO:0000256" key="9">
    <source>
        <dbReference type="SAM" id="Phobius"/>
    </source>
</evidence>
<feature type="region of interest" description="Disordered" evidence="8">
    <location>
        <begin position="1"/>
        <end position="24"/>
    </location>
</feature>
<reference evidence="11 12" key="1">
    <citation type="submission" date="2020-02" db="EMBL/GenBank/DDBJ databases">
        <title>Draft genome sequence of Limisphaera ngatamarikiensis NGM72.4T, a thermophilic Verrucomicrobia grouped in subdivision 3.</title>
        <authorList>
            <person name="Carere C.R."/>
            <person name="Steen J."/>
            <person name="Hugenholtz P."/>
            <person name="Stott M.B."/>
        </authorList>
    </citation>
    <scope>NUCLEOTIDE SEQUENCE [LARGE SCALE GENOMIC DNA]</scope>
    <source>
        <strain evidence="11 12">NGM72.4</strain>
    </source>
</reference>
<feature type="transmembrane region" description="Helical" evidence="9">
    <location>
        <begin position="171"/>
        <end position="191"/>
    </location>
</feature>
<evidence type="ECO:0000256" key="3">
    <source>
        <dbReference type="ARBA" id="ARBA00022692"/>
    </source>
</evidence>
<keyword evidence="4" id="KW-0378">Hydrolase</keyword>
<dbReference type="SUPFAM" id="SSF144091">
    <property type="entry name" value="Rhomboid-like"/>
    <property type="match status" value="1"/>
</dbReference>
<keyword evidence="6 9" id="KW-1133">Transmembrane helix</keyword>
<name>A0A6M1RDR5_9BACT</name>
<evidence type="ECO:0000256" key="7">
    <source>
        <dbReference type="ARBA" id="ARBA00023136"/>
    </source>
</evidence>
<dbReference type="AlphaFoldDB" id="A0A6M1RDR5"/>
<comment type="caution">
    <text evidence="11">The sequence shown here is derived from an EMBL/GenBank/DDBJ whole genome shotgun (WGS) entry which is preliminary data.</text>
</comment>
<dbReference type="PANTHER" id="PTHR22936">
    <property type="entry name" value="RHOMBOID-RELATED"/>
    <property type="match status" value="1"/>
</dbReference>
<dbReference type="InterPro" id="IPR035952">
    <property type="entry name" value="Rhomboid-like_sf"/>
</dbReference>